<evidence type="ECO:0000313" key="7">
    <source>
        <dbReference type="EMBL" id="WAR16011.1"/>
    </source>
</evidence>
<protein>
    <submittedName>
        <fullName evidence="7">S17A5-like protein</fullName>
    </submittedName>
</protein>
<dbReference type="InterPro" id="IPR011701">
    <property type="entry name" value="MFS"/>
</dbReference>
<evidence type="ECO:0000256" key="1">
    <source>
        <dbReference type="ARBA" id="ARBA00004141"/>
    </source>
</evidence>
<keyword evidence="2 5" id="KW-0812">Transmembrane</keyword>
<keyword evidence="3 5" id="KW-1133">Transmembrane helix</keyword>
<reference evidence="7" key="1">
    <citation type="submission" date="2022-11" db="EMBL/GenBank/DDBJ databases">
        <title>Centuries of genome instability and evolution in soft-shell clam transmissible cancer (bioRxiv).</title>
        <authorList>
            <person name="Hart S.F.M."/>
            <person name="Yonemitsu M.A."/>
            <person name="Giersch R.M."/>
            <person name="Beal B.F."/>
            <person name="Arriagada G."/>
            <person name="Davis B.W."/>
            <person name="Ostrander E.A."/>
            <person name="Goff S.P."/>
            <person name="Metzger M.J."/>
        </authorList>
    </citation>
    <scope>NUCLEOTIDE SEQUENCE</scope>
    <source>
        <strain evidence="7">MELC-2E11</strain>
        <tissue evidence="7">Siphon/mantle</tissue>
    </source>
</reference>
<keyword evidence="8" id="KW-1185">Reference proteome</keyword>
<dbReference type="Proteomes" id="UP001164746">
    <property type="component" value="Chromosome 10"/>
</dbReference>
<dbReference type="PANTHER" id="PTHR11662">
    <property type="entry name" value="SOLUTE CARRIER FAMILY 17"/>
    <property type="match status" value="1"/>
</dbReference>
<dbReference type="SUPFAM" id="SSF103473">
    <property type="entry name" value="MFS general substrate transporter"/>
    <property type="match status" value="1"/>
</dbReference>
<feature type="transmembrane region" description="Helical" evidence="5">
    <location>
        <begin position="99"/>
        <end position="119"/>
    </location>
</feature>
<feature type="transmembrane region" description="Helical" evidence="5">
    <location>
        <begin position="221"/>
        <end position="241"/>
    </location>
</feature>
<feature type="domain" description="Major facilitator superfamily (MFS) profile" evidence="6">
    <location>
        <begin position="33"/>
        <end position="480"/>
    </location>
</feature>
<dbReference type="PROSITE" id="PS50850">
    <property type="entry name" value="MFS"/>
    <property type="match status" value="1"/>
</dbReference>
<dbReference type="CDD" id="cd17318">
    <property type="entry name" value="MFS_SLC17"/>
    <property type="match status" value="1"/>
</dbReference>
<feature type="transmembrane region" description="Helical" evidence="5">
    <location>
        <begin position="372"/>
        <end position="394"/>
    </location>
</feature>
<dbReference type="PANTHER" id="PTHR11662:SF399">
    <property type="entry name" value="FI19708P1-RELATED"/>
    <property type="match status" value="1"/>
</dbReference>
<dbReference type="Pfam" id="PF07690">
    <property type="entry name" value="MFS_1"/>
    <property type="match status" value="1"/>
</dbReference>
<dbReference type="InterPro" id="IPR050382">
    <property type="entry name" value="MFS_Na/Anion_cotransporter"/>
</dbReference>
<evidence type="ECO:0000256" key="5">
    <source>
        <dbReference type="SAM" id="Phobius"/>
    </source>
</evidence>
<dbReference type="InterPro" id="IPR020846">
    <property type="entry name" value="MFS_dom"/>
</dbReference>
<sequence>MTKMIQSDENAPLISQKSAGPEKVHKGWGYRHVLAFLAFFGFFNVYCMRVNLSVAMVDMVKHINDSNNSTSDECPDSNTVNSTKEHVGEFGWSRDLQGYVLGSFFYGYILTQIPGGYLAEKFGAKFLFGFGVLCTAVFTLLTPLAARWNVGVFIAVRVLEGLGEGVTFPAMHAMWWKWGPLYERSKLTGFSYTGAQMGTVISMPISGYLCDSGFLGGWPSVFYVFGALACLWFILWMMMAYNTPADHPHISVEEREYIESSVGRKEDLATPWGPILRCPAVWAINVAHFANNWGFYTMLTSLPGYMKNVLKFDLKTLTICAAMATFPPKQLDVFSPFLFAGCNHTVIVALLVLCLTAGGFTMGGFQVNHIDLSPNFAGVLMGMSNTWATIPGFLGPEVVGWLTTKHDTRQQWQIVFYIAAAVYISGAIIYCIFARGTEQPWNNLEQSQGVSFKRAVDTEVSVNRNRGTDREKRLVTVSYD</sequence>
<feature type="transmembrane region" description="Helical" evidence="5">
    <location>
        <begin position="414"/>
        <end position="433"/>
    </location>
</feature>
<feature type="transmembrane region" description="Helical" evidence="5">
    <location>
        <begin position="33"/>
        <end position="52"/>
    </location>
</feature>
<feature type="transmembrane region" description="Helical" evidence="5">
    <location>
        <begin position="338"/>
        <end position="360"/>
    </location>
</feature>
<feature type="transmembrane region" description="Helical" evidence="5">
    <location>
        <begin position="126"/>
        <end position="146"/>
    </location>
</feature>
<dbReference type="EMBL" id="CP111021">
    <property type="protein sequence ID" value="WAR16011.1"/>
    <property type="molecule type" value="Genomic_DNA"/>
</dbReference>
<accession>A0ABY7F5C4</accession>
<gene>
    <name evidence="7" type="ORF">MAR_030605</name>
</gene>
<dbReference type="InterPro" id="IPR036259">
    <property type="entry name" value="MFS_trans_sf"/>
</dbReference>
<dbReference type="Gene3D" id="1.20.1250.20">
    <property type="entry name" value="MFS general substrate transporter like domains"/>
    <property type="match status" value="2"/>
</dbReference>
<evidence type="ECO:0000256" key="3">
    <source>
        <dbReference type="ARBA" id="ARBA00022989"/>
    </source>
</evidence>
<evidence type="ECO:0000256" key="4">
    <source>
        <dbReference type="ARBA" id="ARBA00023136"/>
    </source>
</evidence>
<evidence type="ECO:0000313" key="8">
    <source>
        <dbReference type="Proteomes" id="UP001164746"/>
    </source>
</evidence>
<comment type="subcellular location">
    <subcellularLocation>
        <location evidence="1">Membrane</location>
        <topology evidence="1">Multi-pass membrane protein</topology>
    </subcellularLocation>
</comment>
<keyword evidence="4 5" id="KW-0472">Membrane</keyword>
<evidence type="ECO:0000259" key="6">
    <source>
        <dbReference type="PROSITE" id="PS50850"/>
    </source>
</evidence>
<evidence type="ECO:0000256" key="2">
    <source>
        <dbReference type="ARBA" id="ARBA00022692"/>
    </source>
</evidence>
<proteinExistence type="predicted"/>
<organism evidence="7 8">
    <name type="scientific">Mya arenaria</name>
    <name type="common">Soft-shell clam</name>
    <dbReference type="NCBI Taxonomy" id="6604"/>
    <lineage>
        <taxon>Eukaryota</taxon>
        <taxon>Metazoa</taxon>
        <taxon>Spiralia</taxon>
        <taxon>Lophotrochozoa</taxon>
        <taxon>Mollusca</taxon>
        <taxon>Bivalvia</taxon>
        <taxon>Autobranchia</taxon>
        <taxon>Heteroconchia</taxon>
        <taxon>Euheterodonta</taxon>
        <taxon>Imparidentia</taxon>
        <taxon>Neoheterodontei</taxon>
        <taxon>Myida</taxon>
        <taxon>Myoidea</taxon>
        <taxon>Myidae</taxon>
        <taxon>Mya</taxon>
    </lineage>
</organism>
<name>A0ABY7F5C4_MYAAR</name>